<dbReference type="AlphaFoldDB" id="A0A9N8EQ51"/>
<evidence type="ECO:0000313" key="2">
    <source>
        <dbReference type="EMBL" id="CAB9525952.1"/>
    </source>
</evidence>
<feature type="compositionally biased region" description="Acidic residues" evidence="1">
    <location>
        <begin position="1"/>
        <end position="24"/>
    </location>
</feature>
<proteinExistence type="predicted"/>
<feature type="region of interest" description="Disordered" evidence="1">
    <location>
        <begin position="1"/>
        <end position="31"/>
    </location>
</feature>
<gene>
    <name evidence="2" type="ORF">SEMRO_1754_G295470.1</name>
</gene>
<name>A0A9N8EQ51_9STRA</name>
<evidence type="ECO:0000313" key="3">
    <source>
        <dbReference type="Proteomes" id="UP001153069"/>
    </source>
</evidence>
<accession>A0A9N8EQ51</accession>
<dbReference type="EMBL" id="CAICTM010001752">
    <property type="protein sequence ID" value="CAB9525952.1"/>
    <property type="molecule type" value="Genomic_DNA"/>
</dbReference>
<evidence type="ECO:0000256" key="1">
    <source>
        <dbReference type="SAM" id="MobiDB-lite"/>
    </source>
</evidence>
<organism evidence="2 3">
    <name type="scientific">Seminavis robusta</name>
    <dbReference type="NCBI Taxonomy" id="568900"/>
    <lineage>
        <taxon>Eukaryota</taxon>
        <taxon>Sar</taxon>
        <taxon>Stramenopiles</taxon>
        <taxon>Ochrophyta</taxon>
        <taxon>Bacillariophyta</taxon>
        <taxon>Bacillariophyceae</taxon>
        <taxon>Bacillariophycidae</taxon>
        <taxon>Naviculales</taxon>
        <taxon>Naviculaceae</taxon>
        <taxon>Seminavis</taxon>
    </lineage>
</organism>
<keyword evidence="3" id="KW-1185">Reference proteome</keyword>
<comment type="caution">
    <text evidence="2">The sequence shown here is derived from an EMBL/GenBank/DDBJ whole genome shotgun (WGS) entry which is preliminary data.</text>
</comment>
<protein>
    <submittedName>
        <fullName evidence="2">Uncharacterized protein</fullName>
    </submittedName>
</protein>
<sequence>MDDEWESLVDDQDPKEPDDDEEPSEPVAPAPSARITAQMTPANAAFLSILQQVLVVAQASVKKSEVLVERTQRNGQKARDDLKDAFERYLQAIDETTTKELEMVKAHRDLARDLLTLLAKAVTTAKELEIKEGRPTAQDWYYRQLEESQVELVTSEATIADAKASSKERLHGLFVAYNDLVEAVKVANKDNTTLVMKYTALVNHISALLEKATDGKLLIDEDRVARELEETKMAADKAATLLEATEKSNQERLDGLLTAFNDLVDSVKATNKDELK</sequence>
<reference evidence="2" key="1">
    <citation type="submission" date="2020-06" db="EMBL/GenBank/DDBJ databases">
        <authorList>
            <consortium name="Plant Systems Biology data submission"/>
        </authorList>
    </citation>
    <scope>NUCLEOTIDE SEQUENCE</scope>
    <source>
        <strain evidence="2">D6</strain>
    </source>
</reference>
<dbReference type="Proteomes" id="UP001153069">
    <property type="component" value="Unassembled WGS sequence"/>
</dbReference>